<dbReference type="OrthoDB" id="9134636at2"/>
<keyword evidence="4" id="KW-1185">Reference proteome</keyword>
<evidence type="ECO:0008006" key="5">
    <source>
        <dbReference type="Google" id="ProtNLM"/>
    </source>
</evidence>
<evidence type="ECO:0000256" key="2">
    <source>
        <dbReference type="SAM" id="SignalP"/>
    </source>
</evidence>
<evidence type="ECO:0000256" key="1">
    <source>
        <dbReference type="SAM" id="MobiDB-lite"/>
    </source>
</evidence>
<feature type="region of interest" description="Disordered" evidence="1">
    <location>
        <begin position="22"/>
        <end position="70"/>
    </location>
</feature>
<feature type="signal peptide" evidence="2">
    <location>
        <begin position="1"/>
        <end position="21"/>
    </location>
</feature>
<dbReference type="RefSeq" id="WP_061133905.1">
    <property type="nucleotide sequence ID" value="NZ_FCNX02000003.1"/>
</dbReference>
<reference evidence="3" key="1">
    <citation type="submission" date="2016-01" db="EMBL/GenBank/DDBJ databases">
        <authorList>
            <person name="Peeters C."/>
        </authorList>
    </citation>
    <scope>NUCLEOTIDE SEQUENCE</scope>
    <source>
        <strain evidence="3">LMG 29320</strain>
    </source>
</reference>
<dbReference type="EMBL" id="FCNX02000003">
    <property type="protein sequence ID" value="SAK55839.1"/>
    <property type="molecule type" value="Genomic_DNA"/>
</dbReference>
<name>A0A158ADP7_9BURK</name>
<evidence type="ECO:0000313" key="4">
    <source>
        <dbReference type="Proteomes" id="UP000054903"/>
    </source>
</evidence>
<evidence type="ECO:0000313" key="3">
    <source>
        <dbReference type="EMBL" id="SAK55839.1"/>
    </source>
</evidence>
<dbReference type="AlphaFoldDB" id="A0A158ADP7"/>
<accession>A0A158ADP7</accession>
<feature type="chain" id="PRO_5007620460" description="Lipoprotein" evidence="2">
    <location>
        <begin position="22"/>
        <end position="70"/>
    </location>
</feature>
<protein>
    <recommendedName>
        <fullName evidence="5">Lipoprotein</fullName>
    </recommendedName>
</protein>
<gene>
    <name evidence="3" type="ORF">AWB77_01660</name>
</gene>
<organism evidence="3 4">
    <name type="scientific">Caballeronia fortuita</name>
    <dbReference type="NCBI Taxonomy" id="1777138"/>
    <lineage>
        <taxon>Bacteria</taxon>
        <taxon>Pseudomonadati</taxon>
        <taxon>Pseudomonadota</taxon>
        <taxon>Betaproteobacteria</taxon>
        <taxon>Burkholderiales</taxon>
        <taxon>Burkholderiaceae</taxon>
        <taxon>Caballeronia</taxon>
    </lineage>
</organism>
<sequence>MKKLAAALLAAAVSVPMLSYAQSPAPSKSADGATSNAKSGQSAHSYENLQSGWATQPSPQALGQSVYTHR</sequence>
<keyword evidence="2" id="KW-0732">Signal</keyword>
<dbReference type="Proteomes" id="UP000054903">
    <property type="component" value="Unassembled WGS sequence"/>
</dbReference>
<comment type="caution">
    <text evidence="3">The sequence shown here is derived from an EMBL/GenBank/DDBJ whole genome shotgun (WGS) entry which is preliminary data.</text>
</comment>
<proteinExistence type="predicted"/>